<keyword evidence="4" id="KW-1185">Reference proteome</keyword>
<dbReference type="InterPro" id="IPR021858">
    <property type="entry name" value="Fun_TF"/>
</dbReference>
<dbReference type="Proteomes" id="UP001163105">
    <property type="component" value="Unassembled WGS sequence"/>
</dbReference>
<gene>
    <name evidence="3" type="ORF">O9K51_08722</name>
</gene>
<sequence>MAHGVPGDEVRPVCGLCSSKGLFCTRSDKPITFVQHGSSKRKHGEEEGITGVEPTPREALTQPDVAGIFHHYISCIAAWYDLGDPARQFATLVPRLALDEPLLFSGAVAVAAMHLGKTTGGKAALVVASTYHAECVAKLIALGGESPLLENGVALATVCLLRSYEILDEDVDPNRHLQGAYSLASRRGLLNDASNLLFTAGFWNYLREDITFSLFEGCTLKMDVSGVGPLNTGQPGHLHDMSLILGRLINATFERPIAGEEWTELAETTAAWYKTLAPAQKPFARIAGAGGDLAKVWFLEDSHASAMHYFLTACCILATSASPTQFAHLPLAHDEAKVLGKNREDLLEEYASEICAIAFTTRIPSVLVNAFGPISFNMLFPLLRKAPRGVVRPLHLAAKSTYTTAAASRLPAIINPSAEELANRRLGARNLERAVRHVHLDGLVVVNGVAPHAELDFLNARMVDDARELQARGENGPFNYNQGNLQLDAPPVSEYFFPSIFANPIATQVTSSVLGPRPKWTFCSANAAMPPLPDASPQRQPVHSDADFAFPSHPFALVVNVPLISMDEHNGSTEIWLGTHTQDISAQEGAHGDRASGRIKEQLLVESGFQPVQPKVDKGAVVIRDLRLWHAGMPNRSADVRIMLAMIHFAPWYRNKMRLELGEDVRPLVEGLDANGELGLQVPVDWVSRDEALQRYMNRGFGNSYDFNQEA</sequence>
<organism evidence="3 4">
    <name type="scientific">Purpureocillium lavendulum</name>
    <dbReference type="NCBI Taxonomy" id="1247861"/>
    <lineage>
        <taxon>Eukaryota</taxon>
        <taxon>Fungi</taxon>
        <taxon>Dikarya</taxon>
        <taxon>Ascomycota</taxon>
        <taxon>Pezizomycotina</taxon>
        <taxon>Sordariomycetes</taxon>
        <taxon>Hypocreomycetidae</taxon>
        <taxon>Hypocreales</taxon>
        <taxon>Ophiocordycipitaceae</taxon>
        <taxon>Purpureocillium</taxon>
    </lineage>
</organism>
<evidence type="ECO:0000313" key="3">
    <source>
        <dbReference type="EMBL" id="KAJ6438133.1"/>
    </source>
</evidence>
<dbReference type="PANTHER" id="PTHR37563">
    <property type="entry name" value="PHYTANOYL-COA DIOXYGENASE FAMILY PROTEIN (AFU_ORTHOLOGUE AFUA_2G03330)"/>
    <property type="match status" value="1"/>
</dbReference>
<dbReference type="SUPFAM" id="SSF51197">
    <property type="entry name" value="Clavaminate synthase-like"/>
    <property type="match status" value="1"/>
</dbReference>
<dbReference type="Pfam" id="PF05721">
    <property type="entry name" value="PhyH"/>
    <property type="match status" value="1"/>
</dbReference>
<dbReference type="PANTHER" id="PTHR37563:SF2">
    <property type="entry name" value="PHYTANOYL-COA DIOXYGENASE FAMILY PROTEIN (AFU_ORTHOLOGUE AFUA_2G03330)"/>
    <property type="match status" value="1"/>
</dbReference>
<evidence type="ECO:0000256" key="1">
    <source>
        <dbReference type="ARBA" id="ARBA00023242"/>
    </source>
</evidence>
<protein>
    <submittedName>
        <fullName evidence="3">Calcineurin-like phosphoesterase</fullName>
    </submittedName>
</protein>
<feature type="region of interest" description="Disordered" evidence="2">
    <location>
        <begin position="35"/>
        <end position="57"/>
    </location>
</feature>
<proteinExistence type="predicted"/>
<evidence type="ECO:0000256" key="2">
    <source>
        <dbReference type="SAM" id="MobiDB-lite"/>
    </source>
</evidence>
<evidence type="ECO:0000313" key="4">
    <source>
        <dbReference type="Proteomes" id="UP001163105"/>
    </source>
</evidence>
<accession>A0AB34FFB4</accession>
<dbReference type="InterPro" id="IPR051961">
    <property type="entry name" value="Fungal_Metabolite_Diox"/>
</dbReference>
<dbReference type="InterPro" id="IPR008775">
    <property type="entry name" value="Phytyl_CoA_dOase-like"/>
</dbReference>
<reference evidence="3" key="1">
    <citation type="submission" date="2023-01" db="EMBL/GenBank/DDBJ databases">
        <title>The growth and conidiation of Purpureocillium lavendulum are regulated by nitrogen source and histone H3K14 acetylation.</title>
        <authorList>
            <person name="Tang P."/>
            <person name="Han J."/>
            <person name="Zhang C."/>
            <person name="Tang P."/>
            <person name="Qi F."/>
            <person name="Zhang K."/>
            <person name="Liang L."/>
        </authorList>
    </citation>
    <scope>NUCLEOTIDE SEQUENCE</scope>
    <source>
        <strain evidence="3">YMF1.00683</strain>
    </source>
</reference>
<dbReference type="AlphaFoldDB" id="A0AB34FFB4"/>
<keyword evidence="1" id="KW-0539">Nucleus</keyword>
<dbReference type="Gene3D" id="2.60.120.620">
    <property type="entry name" value="q2cbj1_9rhob like domain"/>
    <property type="match status" value="1"/>
</dbReference>
<dbReference type="Pfam" id="PF11951">
    <property type="entry name" value="Fungal_trans_2"/>
    <property type="match status" value="1"/>
</dbReference>
<dbReference type="EMBL" id="JAQHRD010000008">
    <property type="protein sequence ID" value="KAJ6438133.1"/>
    <property type="molecule type" value="Genomic_DNA"/>
</dbReference>
<name>A0AB34FFB4_9HYPO</name>
<comment type="caution">
    <text evidence="3">The sequence shown here is derived from an EMBL/GenBank/DDBJ whole genome shotgun (WGS) entry which is preliminary data.</text>
</comment>